<protein>
    <recommendedName>
        <fullName evidence="3">Lipoprotein</fullName>
    </recommendedName>
</protein>
<organism evidence="1 2">
    <name type="scientific">Pseudodesulfovibrio sediminis</name>
    <dbReference type="NCBI Taxonomy" id="2810563"/>
    <lineage>
        <taxon>Bacteria</taxon>
        <taxon>Pseudomonadati</taxon>
        <taxon>Thermodesulfobacteriota</taxon>
        <taxon>Desulfovibrionia</taxon>
        <taxon>Desulfovibrionales</taxon>
        <taxon>Desulfovibrionaceae</taxon>
    </lineage>
</organism>
<reference evidence="1" key="1">
    <citation type="journal article" date="2022" name="Arch. Microbiol.">
        <title>Pseudodesulfovibrio sediminis sp. nov., a mesophilic and neutrophilic sulfate-reducing bacterium isolated from sediment of a brackish lake.</title>
        <authorList>
            <person name="Takahashi A."/>
            <person name="Kojima H."/>
            <person name="Watanabe M."/>
            <person name="Fukui M."/>
        </authorList>
    </citation>
    <scope>NUCLEOTIDE SEQUENCE</scope>
    <source>
        <strain evidence="1">SF6</strain>
    </source>
</reference>
<dbReference type="Proteomes" id="UP001053296">
    <property type="component" value="Chromosome"/>
</dbReference>
<accession>A0ABM7P544</accession>
<sequence length="87" mass="9640">MPMKKLGKCIFLLLFLVLGIVGCVKVPNVKVYADAIVDTKSEVQLIAEDFSESPNRTVMYIYKMSVPSEGGGATKVIRKNWVLLNYG</sequence>
<keyword evidence="2" id="KW-1185">Reference proteome</keyword>
<evidence type="ECO:0008006" key="3">
    <source>
        <dbReference type="Google" id="ProtNLM"/>
    </source>
</evidence>
<evidence type="ECO:0000313" key="2">
    <source>
        <dbReference type="Proteomes" id="UP001053296"/>
    </source>
</evidence>
<evidence type="ECO:0000313" key="1">
    <source>
        <dbReference type="EMBL" id="BCS87991.1"/>
    </source>
</evidence>
<gene>
    <name evidence="1" type="ORF">PSDVSF_12330</name>
</gene>
<dbReference type="EMBL" id="AP024485">
    <property type="protein sequence ID" value="BCS87991.1"/>
    <property type="molecule type" value="Genomic_DNA"/>
</dbReference>
<dbReference type="PROSITE" id="PS51257">
    <property type="entry name" value="PROKAR_LIPOPROTEIN"/>
    <property type="match status" value="1"/>
</dbReference>
<proteinExistence type="predicted"/>
<name>A0ABM7P544_9BACT</name>